<accession>A0A820SWV5</accession>
<proteinExistence type="predicted"/>
<feature type="non-terminal residue" evidence="2">
    <location>
        <position position="1"/>
    </location>
</feature>
<evidence type="ECO:0000313" key="2">
    <source>
        <dbReference type="EMBL" id="CAF4456742.1"/>
    </source>
</evidence>
<protein>
    <submittedName>
        <fullName evidence="2">Uncharacterized protein</fullName>
    </submittedName>
</protein>
<dbReference type="EMBL" id="CAJOAY010036345">
    <property type="protein sequence ID" value="CAF4456742.1"/>
    <property type="molecule type" value="Genomic_DNA"/>
</dbReference>
<organism evidence="2 3">
    <name type="scientific">Adineta steineri</name>
    <dbReference type="NCBI Taxonomy" id="433720"/>
    <lineage>
        <taxon>Eukaryota</taxon>
        <taxon>Metazoa</taxon>
        <taxon>Spiralia</taxon>
        <taxon>Gnathifera</taxon>
        <taxon>Rotifera</taxon>
        <taxon>Eurotatoria</taxon>
        <taxon>Bdelloidea</taxon>
        <taxon>Adinetida</taxon>
        <taxon>Adinetidae</taxon>
        <taxon>Adineta</taxon>
    </lineage>
</organism>
<dbReference type="AlphaFoldDB" id="A0A820SWV5"/>
<gene>
    <name evidence="2" type="ORF">OKA104_LOCUS54459</name>
</gene>
<feature type="region of interest" description="Disordered" evidence="1">
    <location>
        <begin position="1"/>
        <end position="34"/>
    </location>
</feature>
<reference evidence="2" key="1">
    <citation type="submission" date="2021-02" db="EMBL/GenBank/DDBJ databases">
        <authorList>
            <person name="Nowell W R."/>
        </authorList>
    </citation>
    <scope>NUCLEOTIDE SEQUENCE</scope>
</reference>
<name>A0A820SWV5_9BILA</name>
<evidence type="ECO:0000256" key="1">
    <source>
        <dbReference type="SAM" id="MobiDB-lite"/>
    </source>
</evidence>
<dbReference type="Proteomes" id="UP000663881">
    <property type="component" value="Unassembled WGS sequence"/>
</dbReference>
<comment type="caution">
    <text evidence="2">The sequence shown here is derived from an EMBL/GenBank/DDBJ whole genome shotgun (WGS) entry which is preliminary data.</text>
</comment>
<sequence length="34" mass="3947">NANRFRPPTQLAKSIPQNNNHHHHQQPPPPSSIW</sequence>
<evidence type="ECO:0000313" key="3">
    <source>
        <dbReference type="Proteomes" id="UP000663881"/>
    </source>
</evidence>